<dbReference type="AlphaFoldDB" id="A0A7W8L0Q6"/>
<feature type="transmembrane region" description="Helical" evidence="1">
    <location>
        <begin position="18"/>
        <end position="38"/>
    </location>
</feature>
<organism evidence="2 3">
    <name type="scientific">Paraburkholderia youngii</name>
    <dbReference type="NCBI Taxonomy" id="2782701"/>
    <lineage>
        <taxon>Bacteria</taxon>
        <taxon>Pseudomonadati</taxon>
        <taxon>Pseudomonadota</taxon>
        <taxon>Betaproteobacteria</taxon>
        <taxon>Burkholderiales</taxon>
        <taxon>Burkholderiaceae</taxon>
        <taxon>Paraburkholderia</taxon>
    </lineage>
</organism>
<sequence>MHALTALTKRNWNEVPRWGLIIGGAAIMFFGQIALVFAQYALWGAPAPHKIPLADKPILVQLFFIVILMPLLETIVGQWLPIRLINGVFRLSWRVAAVGSIALFTLMHGYVDRAVVSILLGAVVLAAVFIVEAKRKGRPVLCTWFTHALANACVLSLQHI</sequence>
<feature type="transmembrane region" description="Helical" evidence="1">
    <location>
        <begin position="58"/>
        <end position="79"/>
    </location>
</feature>
<keyword evidence="2" id="KW-0645">Protease</keyword>
<gene>
    <name evidence="2" type="ORF">HDG41_000276</name>
</gene>
<dbReference type="Proteomes" id="UP000592820">
    <property type="component" value="Unassembled WGS sequence"/>
</dbReference>
<protein>
    <submittedName>
        <fullName evidence="2">Membrane protease YdiL (CAAX protease family)</fullName>
    </submittedName>
</protein>
<reference evidence="2 3" key="1">
    <citation type="submission" date="2020-08" db="EMBL/GenBank/DDBJ databases">
        <title>Genomic Encyclopedia of Type Strains, Phase IV (KMG-V): Genome sequencing to study the core and pangenomes of soil and plant-associated prokaryotes.</title>
        <authorList>
            <person name="Whitman W."/>
        </authorList>
    </citation>
    <scope>NUCLEOTIDE SEQUENCE [LARGE SCALE GENOMIC DNA]</scope>
    <source>
        <strain evidence="2 3">JPY162</strain>
    </source>
</reference>
<keyword evidence="1" id="KW-0812">Transmembrane</keyword>
<feature type="transmembrane region" description="Helical" evidence="1">
    <location>
        <begin position="91"/>
        <end position="108"/>
    </location>
</feature>
<keyword evidence="1" id="KW-1133">Transmembrane helix</keyword>
<keyword evidence="2" id="KW-0378">Hydrolase</keyword>
<name>A0A7W8L0Q6_9BURK</name>
<evidence type="ECO:0000256" key="1">
    <source>
        <dbReference type="SAM" id="Phobius"/>
    </source>
</evidence>
<dbReference type="RefSeq" id="WP_254905738.1">
    <property type="nucleotide sequence ID" value="NZ_JACHDE010000001.1"/>
</dbReference>
<evidence type="ECO:0000313" key="3">
    <source>
        <dbReference type="Proteomes" id="UP000592820"/>
    </source>
</evidence>
<evidence type="ECO:0000313" key="2">
    <source>
        <dbReference type="EMBL" id="MBB5398240.1"/>
    </source>
</evidence>
<dbReference type="GO" id="GO:0080120">
    <property type="term" value="P:CAAX-box protein maturation"/>
    <property type="evidence" value="ECO:0007669"/>
    <property type="project" value="UniProtKB-ARBA"/>
</dbReference>
<feature type="transmembrane region" description="Helical" evidence="1">
    <location>
        <begin position="114"/>
        <end position="131"/>
    </location>
</feature>
<comment type="caution">
    <text evidence="2">The sequence shown here is derived from an EMBL/GenBank/DDBJ whole genome shotgun (WGS) entry which is preliminary data.</text>
</comment>
<accession>A0A7W8L0Q6</accession>
<proteinExistence type="predicted"/>
<dbReference type="GO" id="GO:0004175">
    <property type="term" value="F:endopeptidase activity"/>
    <property type="evidence" value="ECO:0007669"/>
    <property type="project" value="UniProtKB-ARBA"/>
</dbReference>
<dbReference type="EMBL" id="JACHDE010000001">
    <property type="protein sequence ID" value="MBB5398240.1"/>
    <property type="molecule type" value="Genomic_DNA"/>
</dbReference>
<keyword evidence="1" id="KW-0472">Membrane</keyword>
<dbReference type="GO" id="GO:0006508">
    <property type="term" value="P:proteolysis"/>
    <property type="evidence" value="ECO:0007669"/>
    <property type="project" value="UniProtKB-KW"/>
</dbReference>